<organism evidence="2 3">
    <name type="scientific">Plakobranchus ocellatus</name>
    <dbReference type="NCBI Taxonomy" id="259542"/>
    <lineage>
        <taxon>Eukaryota</taxon>
        <taxon>Metazoa</taxon>
        <taxon>Spiralia</taxon>
        <taxon>Lophotrochozoa</taxon>
        <taxon>Mollusca</taxon>
        <taxon>Gastropoda</taxon>
        <taxon>Heterobranchia</taxon>
        <taxon>Euthyneura</taxon>
        <taxon>Panpulmonata</taxon>
        <taxon>Sacoglossa</taxon>
        <taxon>Placobranchoidea</taxon>
        <taxon>Plakobranchidae</taxon>
        <taxon>Plakobranchus</taxon>
    </lineage>
</organism>
<reference evidence="2 3" key="1">
    <citation type="journal article" date="2021" name="Elife">
        <title>Chloroplast acquisition without the gene transfer in kleptoplastic sea slugs, Plakobranchus ocellatus.</title>
        <authorList>
            <person name="Maeda T."/>
            <person name="Takahashi S."/>
            <person name="Yoshida T."/>
            <person name="Shimamura S."/>
            <person name="Takaki Y."/>
            <person name="Nagai Y."/>
            <person name="Toyoda A."/>
            <person name="Suzuki Y."/>
            <person name="Arimoto A."/>
            <person name="Ishii H."/>
            <person name="Satoh N."/>
            <person name="Nishiyama T."/>
            <person name="Hasebe M."/>
            <person name="Maruyama T."/>
            <person name="Minagawa J."/>
            <person name="Obokata J."/>
            <person name="Shigenobu S."/>
        </authorList>
    </citation>
    <scope>NUCLEOTIDE SEQUENCE [LARGE SCALE GENOMIC DNA]</scope>
</reference>
<proteinExistence type="predicted"/>
<protein>
    <submittedName>
        <fullName evidence="2">Uncharacterized protein</fullName>
    </submittedName>
</protein>
<dbReference type="Proteomes" id="UP000735302">
    <property type="component" value="Unassembled WGS sequence"/>
</dbReference>
<evidence type="ECO:0000313" key="3">
    <source>
        <dbReference type="Proteomes" id="UP000735302"/>
    </source>
</evidence>
<evidence type="ECO:0000256" key="1">
    <source>
        <dbReference type="SAM" id="MobiDB-lite"/>
    </source>
</evidence>
<comment type="caution">
    <text evidence="2">The sequence shown here is derived from an EMBL/GenBank/DDBJ whole genome shotgun (WGS) entry which is preliminary data.</text>
</comment>
<accession>A0AAV4CWZ0</accession>
<dbReference type="AlphaFoldDB" id="A0AAV4CWZ0"/>
<dbReference type="EMBL" id="BLXT01007055">
    <property type="protein sequence ID" value="GFO36403.1"/>
    <property type="molecule type" value="Genomic_DNA"/>
</dbReference>
<keyword evidence="3" id="KW-1185">Reference proteome</keyword>
<feature type="region of interest" description="Disordered" evidence="1">
    <location>
        <begin position="1"/>
        <end position="31"/>
    </location>
</feature>
<gene>
    <name evidence="2" type="ORF">PoB_006290800</name>
</gene>
<sequence>MAGKIPHCSSHPDVNRLISGEGSKPSCPRKSNLALEKASYSGRWQRNSPRSSAGKKATVLSMAYDLTPKYNVPTLRALLHVPAWAPEAAPNLSIPACTSNRWIETKKRIPSLLQLCPR</sequence>
<evidence type="ECO:0000313" key="2">
    <source>
        <dbReference type="EMBL" id="GFO36403.1"/>
    </source>
</evidence>
<name>A0AAV4CWZ0_9GAST</name>